<proteinExistence type="predicted"/>
<name>A0A143BUF0_9ACTN</name>
<evidence type="ECO:0000313" key="2">
    <source>
        <dbReference type="EMBL" id="AMW08762.1"/>
    </source>
</evidence>
<feature type="region of interest" description="Disordered" evidence="1">
    <location>
        <begin position="36"/>
        <end position="56"/>
    </location>
</feature>
<reference evidence="3" key="1">
    <citation type="submission" date="2016-04" db="EMBL/GenBank/DDBJ databases">
        <authorList>
            <person name="Zhang B."/>
        </authorList>
    </citation>
    <scope>NUCLEOTIDE SEQUENCE [LARGE SCALE GENOMIC DNA]</scope>
    <source>
        <strain evidence="3">S10</strain>
    </source>
</reference>
<dbReference type="AlphaFoldDB" id="A0A143BUF0"/>
<dbReference type="STRING" id="1783515.A4E84_04130"/>
<dbReference type="KEGG" id="stsi:A4E84_04130"/>
<dbReference type="Proteomes" id="UP000076096">
    <property type="component" value="Chromosome"/>
</dbReference>
<keyword evidence="3" id="KW-1185">Reference proteome</keyword>
<dbReference type="EMBL" id="CP015098">
    <property type="protein sequence ID" value="AMW08762.1"/>
    <property type="molecule type" value="Genomic_DNA"/>
</dbReference>
<evidence type="ECO:0000313" key="3">
    <source>
        <dbReference type="Proteomes" id="UP000076096"/>
    </source>
</evidence>
<protein>
    <submittedName>
        <fullName evidence="2">Uncharacterized protein</fullName>
    </submittedName>
</protein>
<organism evidence="2 3">
    <name type="scientific">Streptomyces qaidamensis</name>
    <dbReference type="NCBI Taxonomy" id="1783515"/>
    <lineage>
        <taxon>Bacteria</taxon>
        <taxon>Bacillati</taxon>
        <taxon>Actinomycetota</taxon>
        <taxon>Actinomycetes</taxon>
        <taxon>Kitasatosporales</taxon>
        <taxon>Streptomycetaceae</taxon>
        <taxon>Streptomyces</taxon>
        <taxon>Streptomyces aurantiacus group</taxon>
    </lineage>
</organism>
<evidence type="ECO:0000256" key="1">
    <source>
        <dbReference type="SAM" id="MobiDB-lite"/>
    </source>
</evidence>
<gene>
    <name evidence="2" type="ORF">A4E84_04130</name>
</gene>
<accession>A0A143BUF0</accession>
<sequence length="70" mass="7884">MYRPSRVMNLLPSWPRRMLQTWRMLGQITARSRDFRSSVPRAMKPSQSGARAASSFGSVVIPASCSRSAR</sequence>